<feature type="transmembrane region" description="Helical" evidence="5">
    <location>
        <begin position="42"/>
        <end position="66"/>
    </location>
</feature>
<dbReference type="GeneTree" id="ENSGT00940000162142"/>
<evidence type="ECO:0000256" key="4">
    <source>
        <dbReference type="ARBA" id="ARBA00023136"/>
    </source>
</evidence>
<reference evidence="7" key="2">
    <citation type="submission" date="2025-08" db="UniProtKB">
        <authorList>
            <consortium name="Ensembl"/>
        </authorList>
    </citation>
    <scope>IDENTIFICATION</scope>
</reference>
<dbReference type="GO" id="GO:0016491">
    <property type="term" value="F:oxidoreductase activity"/>
    <property type="evidence" value="ECO:0007669"/>
    <property type="project" value="InterPro"/>
</dbReference>
<dbReference type="STRING" id="42514.ENSPNAP00000024437"/>
<sequence length="271" mass="31840">SVSVPQENSNTASLKHTTKKMFQLQNIWDYVRQHETWMKSPFFPALFSLTVYLSFCLPFVVLDLLSSRVALVRRYKIQQKTKVSLRMMWNCLALSLYNHAVYIFPLSVLHWYCRPVVYPVEAPGILEVIWGLASCLLLFDFQYFVWHLLHHKVPWLYRTFHKVHHKHTSTFALTTEYSGAWETLSLGLFAAVNPMLLGCHPMTEMFFHILNMWLSVEDHCGYDLPWATHRLVPFGLYGGAPHHDLHHQKFKANYAPYFTHWDKLFGTLHAE</sequence>
<dbReference type="GO" id="GO:0051607">
    <property type="term" value="P:defense response to virus"/>
    <property type="evidence" value="ECO:0007669"/>
    <property type="project" value="Ensembl"/>
</dbReference>
<dbReference type="AlphaFoldDB" id="A0A3B4DJ78"/>
<reference evidence="7 8" key="1">
    <citation type="submission" date="2020-10" db="EMBL/GenBank/DDBJ databases">
        <title>Pygocentrus nattereri (red-bellied piranha) genome, fPygNat1, primary haplotype.</title>
        <authorList>
            <person name="Myers G."/>
            <person name="Meyer A."/>
            <person name="Karagic N."/>
            <person name="Pippel M."/>
            <person name="Winkler S."/>
            <person name="Tracey A."/>
            <person name="Wood J."/>
            <person name="Formenti G."/>
            <person name="Howe K."/>
            <person name="Fedrigo O."/>
            <person name="Jarvis E.D."/>
        </authorList>
    </citation>
    <scope>NUCLEOTIDE SEQUENCE [LARGE SCALE GENOMIC DNA]</scope>
</reference>
<dbReference type="InterPro" id="IPR006694">
    <property type="entry name" value="Fatty_acid_hydroxylase"/>
</dbReference>
<evidence type="ECO:0000313" key="8">
    <source>
        <dbReference type="Proteomes" id="UP001501920"/>
    </source>
</evidence>
<dbReference type="Proteomes" id="UP001501920">
    <property type="component" value="Chromosome 13"/>
</dbReference>
<evidence type="ECO:0000256" key="5">
    <source>
        <dbReference type="SAM" id="Phobius"/>
    </source>
</evidence>
<dbReference type="GO" id="GO:0008610">
    <property type="term" value="P:lipid biosynthetic process"/>
    <property type="evidence" value="ECO:0007669"/>
    <property type="project" value="InterPro"/>
</dbReference>
<name>A0A3B4DJ78_PYGNA</name>
<dbReference type="InterPro" id="IPR050307">
    <property type="entry name" value="Sterol_Desaturase_Related"/>
</dbReference>
<reference evidence="7" key="3">
    <citation type="submission" date="2025-09" db="UniProtKB">
        <authorList>
            <consortium name="Ensembl"/>
        </authorList>
    </citation>
    <scope>IDENTIFICATION</scope>
</reference>
<dbReference type="GO" id="GO:0005506">
    <property type="term" value="F:iron ion binding"/>
    <property type="evidence" value="ECO:0007669"/>
    <property type="project" value="InterPro"/>
</dbReference>
<organism evidence="7 8">
    <name type="scientific">Pygocentrus nattereri</name>
    <name type="common">Red-bellied piranha</name>
    <dbReference type="NCBI Taxonomy" id="42514"/>
    <lineage>
        <taxon>Eukaryota</taxon>
        <taxon>Metazoa</taxon>
        <taxon>Chordata</taxon>
        <taxon>Craniata</taxon>
        <taxon>Vertebrata</taxon>
        <taxon>Euteleostomi</taxon>
        <taxon>Actinopterygii</taxon>
        <taxon>Neopterygii</taxon>
        <taxon>Teleostei</taxon>
        <taxon>Ostariophysi</taxon>
        <taxon>Characiformes</taxon>
        <taxon>Characoidei</taxon>
        <taxon>Pygocentrus</taxon>
    </lineage>
</organism>
<dbReference type="Pfam" id="PF04116">
    <property type="entry name" value="FA_hydroxylase"/>
    <property type="match status" value="1"/>
</dbReference>
<keyword evidence="3 5" id="KW-1133">Transmembrane helix</keyword>
<comment type="subcellular location">
    <subcellularLocation>
        <location evidence="1">Membrane</location>
    </subcellularLocation>
</comment>
<keyword evidence="8" id="KW-1185">Reference proteome</keyword>
<proteinExistence type="predicted"/>
<accession>A0A3B4DJ78</accession>
<keyword evidence="2 5" id="KW-0812">Transmembrane</keyword>
<dbReference type="Ensembl" id="ENSPNAT00000010110.2">
    <property type="protein sequence ID" value="ENSPNAP00000024437.2"/>
    <property type="gene ID" value="ENSPNAG00000008985.2"/>
</dbReference>
<dbReference type="PANTHER" id="PTHR11863">
    <property type="entry name" value="STEROL DESATURASE"/>
    <property type="match status" value="1"/>
</dbReference>
<evidence type="ECO:0000256" key="2">
    <source>
        <dbReference type="ARBA" id="ARBA00022692"/>
    </source>
</evidence>
<evidence type="ECO:0000313" key="7">
    <source>
        <dbReference type="Ensembl" id="ENSPNAP00000024437.2"/>
    </source>
</evidence>
<feature type="domain" description="Fatty acid hydroxylase" evidence="6">
    <location>
        <begin position="133"/>
        <end position="267"/>
    </location>
</feature>
<dbReference type="GO" id="GO:0016020">
    <property type="term" value="C:membrane"/>
    <property type="evidence" value="ECO:0007669"/>
    <property type="project" value="UniProtKB-SubCell"/>
</dbReference>
<evidence type="ECO:0000256" key="3">
    <source>
        <dbReference type="ARBA" id="ARBA00022989"/>
    </source>
</evidence>
<feature type="transmembrane region" description="Helical" evidence="5">
    <location>
        <begin position="87"/>
        <end position="108"/>
    </location>
</feature>
<keyword evidence="4 5" id="KW-0472">Membrane</keyword>
<protein>
    <recommendedName>
        <fullName evidence="6">Fatty acid hydroxylase domain-containing protein</fullName>
    </recommendedName>
</protein>
<evidence type="ECO:0000259" key="6">
    <source>
        <dbReference type="Pfam" id="PF04116"/>
    </source>
</evidence>
<evidence type="ECO:0000256" key="1">
    <source>
        <dbReference type="ARBA" id="ARBA00004370"/>
    </source>
</evidence>
<dbReference type="OMA" id="VPWLYKT"/>
<feature type="transmembrane region" description="Helical" evidence="5">
    <location>
        <begin position="128"/>
        <end position="149"/>
    </location>
</feature>